<reference evidence="1" key="1">
    <citation type="submission" date="2014-09" db="EMBL/GenBank/DDBJ databases">
        <authorList>
            <person name="Magalhaes I.L.F."/>
            <person name="Oliveira U."/>
            <person name="Santos F.R."/>
            <person name="Vidigal T.H.D.A."/>
            <person name="Brescovit A.D."/>
            <person name="Santos A.J."/>
        </authorList>
    </citation>
    <scope>NUCLEOTIDE SEQUENCE</scope>
    <source>
        <tissue evidence="1">Shoot tissue taken approximately 20 cm above the soil surface</tissue>
    </source>
</reference>
<reference evidence="1" key="2">
    <citation type="journal article" date="2015" name="Data Brief">
        <title>Shoot transcriptome of the giant reed, Arundo donax.</title>
        <authorList>
            <person name="Barrero R.A."/>
            <person name="Guerrero F.D."/>
            <person name="Moolhuijzen P."/>
            <person name="Goolsby J.A."/>
            <person name="Tidwell J."/>
            <person name="Bellgard S.E."/>
            <person name="Bellgard M.I."/>
        </authorList>
    </citation>
    <scope>NUCLEOTIDE SEQUENCE</scope>
    <source>
        <tissue evidence="1">Shoot tissue taken approximately 20 cm above the soil surface</tissue>
    </source>
</reference>
<sequence length="128" mass="14218">MKLGRSAMHVDDVKLMSNDYVRRVLLSTATSDQLLFLDLVWFPATTEPARASIDAEDKRYTSQHQWTQREKEEASIVAATMVGGAWDGSRRGMGKPVNVATGKALQLILSCLQPPPPAYPHRSTDTDF</sequence>
<accession>A0A0A9D7B4</accession>
<protein>
    <submittedName>
        <fullName evidence="1">Uncharacterized protein</fullName>
    </submittedName>
</protein>
<dbReference type="EMBL" id="GBRH01218303">
    <property type="protein sequence ID" value="JAD79592.1"/>
    <property type="molecule type" value="Transcribed_RNA"/>
</dbReference>
<name>A0A0A9D7B4_ARUDO</name>
<evidence type="ECO:0000313" key="1">
    <source>
        <dbReference type="EMBL" id="JAD79592.1"/>
    </source>
</evidence>
<organism evidence="1">
    <name type="scientific">Arundo donax</name>
    <name type="common">Giant reed</name>
    <name type="synonym">Donax arundinaceus</name>
    <dbReference type="NCBI Taxonomy" id="35708"/>
    <lineage>
        <taxon>Eukaryota</taxon>
        <taxon>Viridiplantae</taxon>
        <taxon>Streptophyta</taxon>
        <taxon>Embryophyta</taxon>
        <taxon>Tracheophyta</taxon>
        <taxon>Spermatophyta</taxon>
        <taxon>Magnoliopsida</taxon>
        <taxon>Liliopsida</taxon>
        <taxon>Poales</taxon>
        <taxon>Poaceae</taxon>
        <taxon>PACMAD clade</taxon>
        <taxon>Arundinoideae</taxon>
        <taxon>Arundineae</taxon>
        <taxon>Arundo</taxon>
    </lineage>
</organism>
<proteinExistence type="predicted"/>
<dbReference type="AlphaFoldDB" id="A0A0A9D7B4"/>